<name>A0AAV3QXL5_LITER</name>
<protein>
    <submittedName>
        <fullName evidence="1">Uncharacterized protein</fullName>
    </submittedName>
</protein>
<comment type="caution">
    <text evidence="1">The sequence shown here is derived from an EMBL/GenBank/DDBJ whole genome shotgun (WGS) entry which is preliminary data.</text>
</comment>
<gene>
    <name evidence="1" type="ORF">LIER_22516</name>
</gene>
<dbReference type="AlphaFoldDB" id="A0AAV3QXL5"/>
<dbReference type="EMBL" id="BAABME010006163">
    <property type="protein sequence ID" value="GAA0167630.1"/>
    <property type="molecule type" value="Genomic_DNA"/>
</dbReference>
<keyword evidence="2" id="KW-1185">Reference proteome</keyword>
<organism evidence="1 2">
    <name type="scientific">Lithospermum erythrorhizon</name>
    <name type="common">Purple gromwell</name>
    <name type="synonym">Lithospermum officinale var. erythrorhizon</name>
    <dbReference type="NCBI Taxonomy" id="34254"/>
    <lineage>
        <taxon>Eukaryota</taxon>
        <taxon>Viridiplantae</taxon>
        <taxon>Streptophyta</taxon>
        <taxon>Embryophyta</taxon>
        <taxon>Tracheophyta</taxon>
        <taxon>Spermatophyta</taxon>
        <taxon>Magnoliopsida</taxon>
        <taxon>eudicotyledons</taxon>
        <taxon>Gunneridae</taxon>
        <taxon>Pentapetalae</taxon>
        <taxon>asterids</taxon>
        <taxon>lamiids</taxon>
        <taxon>Boraginales</taxon>
        <taxon>Boraginaceae</taxon>
        <taxon>Boraginoideae</taxon>
        <taxon>Lithospermeae</taxon>
        <taxon>Lithospermum</taxon>
    </lineage>
</organism>
<accession>A0AAV3QXL5</accession>
<sequence>MEAFHAVHPLLSADEGRKHPSSDSMDAFALFSLYMIKALNAQYALTCHEAMREISSEKMQVGGPIVAEFKDSEDSVLFVGKESAAVVVDFVTKFLGDFPQLLDIFNKFKEDWPVEYFEGLSMDAPLAEAPTKTTEAAENAEGEVTAGKIAEKGVGAVDDEAIA</sequence>
<proteinExistence type="predicted"/>
<reference evidence="1 2" key="1">
    <citation type="submission" date="2024-01" db="EMBL/GenBank/DDBJ databases">
        <title>The complete chloroplast genome sequence of Lithospermum erythrorhizon: insights into the phylogenetic relationship among Boraginaceae species and the maternal lineages of purple gromwells.</title>
        <authorList>
            <person name="Okada T."/>
            <person name="Watanabe K."/>
        </authorList>
    </citation>
    <scope>NUCLEOTIDE SEQUENCE [LARGE SCALE GENOMIC DNA]</scope>
</reference>
<evidence type="ECO:0000313" key="1">
    <source>
        <dbReference type="EMBL" id="GAA0167630.1"/>
    </source>
</evidence>
<evidence type="ECO:0000313" key="2">
    <source>
        <dbReference type="Proteomes" id="UP001454036"/>
    </source>
</evidence>
<dbReference type="Proteomes" id="UP001454036">
    <property type="component" value="Unassembled WGS sequence"/>
</dbReference>